<organism evidence="1 2">
    <name type="scientific">Albidovulum sediminicola</name>
    <dbReference type="NCBI Taxonomy" id="2984331"/>
    <lineage>
        <taxon>Bacteria</taxon>
        <taxon>Pseudomonadati</taxon>
        <taxon>Pseudomonadota</taxon>
        <taxon>Alphaproteobacteria</taxon>
        <taxon>Rhodobacterales</taxon>
        <taxon>Paracoccaceae</taxon>
        <taxon>Albidovulum</taxon>
    </lineage>
</organism>
<dbReference type="EMBL" id="JAOWLA010000007">
    <property type="protein sequence ID" value="MCV2864994.1"/>
    <property type="molecule type" value="Genomic_DNA"/>
</dbReference>
<protein>
    <submittedName>
        <fullName evidence="1">Uncharacterized protein</fullName>
    </submittedName>
</protein>
<sequence>MSLLIDLSRIAVIFLSYDEPEAEENFRRLQSLVPRAGRVHGVKGLDAVYNRAGDLGWTPQVVTVDGDNFVTDSTFFTRRLQINAPELDAVISFSARIAHNGLAYGNGGIKIWPRAALREIRAHDPLRTPGASSDFFERMPYVLASGVPSRTSVTGTALHAFRAGFREGARLARPPGSPAPSDCPDMGTAEALRRHVSADNLERLRIWCMVGADVENGAWAIHGARLGCAMAALDRMDMALVSDYDGIAALWRDEAARFEARPGAFADAGVRLIDRLNQELGLALSELDEEGSRAAREAYVPPPRIGRIGPR</sequence>
<comment type="caution">
    <text evidence="1">The sequence shown here is derived from an EMBL/GenBank/DDBJ whole genome shotgun (WGS) entry which is preliminary data.</text>
</comment>
<keyword evidence="2" id="KW-1185">Reference proteome</keyword>
<dbReference type="Proteomes" id="UP001652503">
    <property type="component" value="Unassembled WGS sequence"/>
</dbReference>
<evidence type="ECO:0000313" key="1">
    <source>
        <dbReference type="EMBL" id="MCV2864994.1"/>
    </source>
</evidence>
<reference evidence="1 2" key="1">
    <citation type="submission" date="2022-10" db="EMBL/GenBank/DDBJ databases">
        <title>Defluviimonas sp. nov., isolated from ocean surface water.</title>
        <authorList>
            <person name="He W."/>
            <person name="Wang L."/>
            <person name="Zhang D.-F."/>
        </authorList>
    </citation>
    <scope>NUCLEOTIDE SEQUENCE [LARGE SCALE GENOMIC DNA]</scope>
    <source>
        <strain evidence="1 2">WL0075</strain>
    </source>
</reference>
<proteinExistence type="predicted"/>
<dbReference type="RefSeq" id="WP_263721513.1">
    <property type="nucleotide sequence ID" value="NZ_JAOWLA010000007.1"/>
</dbReference>
<evidence type="ECO:0000313" key="2">
    <source>
        <dbReference type="Proteomes" id="UP001652503"/>
    </source>
</evidence>
<accession>A0ABT2Z1I3</accession>
<name>A0ABT2Z1I3_9RHOB</name>
<gene>
    <name evidence="1" type="ORF">OE647_09615</name>
</gene>